<dbReference type="EMBL" id="PDCK01000044">
    <property type="protein sequence ID" value="PRQ24204.1"/>
    <property type="molecule type" value="Genomic_DNA"/>
</dbReference>
<name>A0A2P6PQK7_ROSCH</name>
<evidence type="ECO:0000313" key="2">
    <source>
        <dbReference type="Proteomes" id="UP000238479"/>
    </source>
</evidence>
<sequence length="107" mass="12468">MRSSKLLLCKIDSAEALRKNTEGLNENFELSILPSFFPKNHTEPSRLISSFHFRCDCSLSIVLLCCSFLCRQIPNLNPHRHKLGEKPSTSPPFVFEKHHQKYERSYF</sequence>
<comment type="caution">
    <text evidence="1">The sequence shown here is derived from an EMBL/GenBank/DDBJ whole genome shotgun (WGS) entry which is preliminary data.</text>
</comment>
<dbReference type="Gramene" id="PRQ24204">
    <property type="protein sequence ID" value="PRQ24204"/>
    <property type="gene ID" value="RchiOBHm_Chr6g0269831"/>
</dbReference>
<organism evidence="1 2">
    <name type="scientific">Rosa chinensis</name>
    <name type="common">China rose</name>
    <dbReference type="NCBI Taxonomy" id="74649"/>
    <lineage>
        <taxon>Eukaryota</taxon>
        <taxon>Viridiplantae</taxon>
        <taxon>Streptophyta</taxon>
        <taxon>Embryophyta</taxon>
        <taxon>Tracheophyta</taxon>
        <taxon>Spermatophyta</taxon>
        <taxon>Magnoliopsida</taxon>
        <taxon>eudicotyledons</taxon>
        <taxon>Gunneridae</taxon>
        <taxon>Pentapetalae</taxon>
        <taxon>rosids</taxon>
        <taxon>fabids</taxon>
        <taxon>Rosales</taxon>
        <taxon>Rosaceae</taxon>
        <taxon>Rosoideae</taxon>
        <taxon>Rosoideae incertae sedis</taxon>
        <taxon>Rosa</taxon>
    </lineage>
</organism>
<proteinExistence type="predicted"/>
<dbReference type="AlphaFoldDB" id="A0A2P6PQK7"/>
<reference evidence="1 2" key="1">
    <citation type="journal article" date="2018" name="Nat. Genet.">
        <title>The Rosa genome provides new insights in the design of modern roses.</title>
        <authorList>
            <person name="Bendahmane M."/>
        </authorList>
    </citation>
    <scope>NUCLEOTIDE SEQUENCE [LARGE SCALE GENOMIC DNA]</scope>
    <source>
        <strain evidence="2">cv. Old Blush</strain>
    </source>
</reference>
<dbReference type="Proteomes" id="UP000238479">
    <property type="component" value="Chromosome 6"/>
</dbReference>
<accession>A0A2P6PQK7</accession>
<protein>
    <submittedName>
        <fullName evidence="1">Uncharacterized protein</fullName>
    </submittedName>
</protein>
<evidence type="ECO:0000313" key="1">
    <source>
        <dbReference type="EMBL" id="PRQ24204.1"/>
    </source>
</evidence>
<gene>
    <name evidence="1" type="ORF">RchiOBHm_Chr6g0269831</name>
</gene>
<keyword evidence="2" id="KW-1185">Reference proteome</keyword>